<keyword evidence="1" id="KW-0812">Transmembrane</keyword>
<evidence type="ECO:0000313" key="2">
    <source>
        <dbReference type="EMBL" id="RKE02308.1"/>
    </source>
</evidence>
<keyword evidence="3" id="KW-1185">Reference proteome</keyword>
<feature type="transmembrane region" description="Helical" evidence="1">
    <location>
        <begin position="94"/>
        <end position="116"/>
    </location>
</feature>
<keyword evidence="1" id="KW-0472">Membrane</keyword>
<dbReference type="RefSeq" id="WP_120240188.1">
    <property type="nucleotide sequence ID" value="NZ_RAPQ01000009.1"/>
</dbReference>
<dbReference type="AlphaFoldDB" id="A0A419X3L5"/>
<organism evidence="2 3">
    <name type="scientific">Marinifilum flexuosum</name>
    <dbReference type="NCBI Taxonomy" id="1117708"/>
    <lineage>
        <taxon>Bacteria</taxon>
        <taxon>Pseudomonadati</taxon>
        <taxon>Bacteroidota</taxon>
        <taxon>Bacteroidia</taxon>
        <taxon>Marinilabiliales</taxon>
        <taxon>Marinifilaceae</taxon>
    </lineage>
</organism>
<evidence type="ECO:0008006" key="4">
    <source>
        <dbReference type="Google" id="ProtNLM"/>
    </source>
</evidence>
<accession>A0A419X3L5</accession>
<comment type="caution">
    <text evidence="2">The sequence shown here is derived from an EMBL/GenBank/DDBJ whole genome shotgun (WGS) entry which is preliminary data.</text>
</comment>
<sequence length="169" mass="18870">MAKKAFKDTKVGKWLSKKAPGIVNAVGDVFPPAKLLSQLVKNEPEISPEDKLEFEKLLADTYADELAYHQQNTASARGMYPHSKEMTDWLAKRIMNWNLPMLALLIGANIACVYYFDSVALALISNVIGQVMQMLINERTTVANFFLGSSKGSKEKTRELLSKNESTNQ</sequence>
<dbReference type="Proteomes" id="UP000284531">
    <property type="component" value="Unassembled WGS sequence"/>
</dbReference>
<evidence type="ECO:0000256" key="1">
    <source>
        <dbReference type="SAM" id="Phobius"/>
    </source>
</evidence>
<proteinExistence type="predicted"/>
<reference evidence="2 3" key="1">
    <citation type="submission" date="2018-09" db="EMBL/GenBank/DDBJ databases">
        <title>Genomic Encyclopedia of Archaeal and Bacterial Type Strains, Phase II (KMG-II): from individual species to whole genera.</title>
        <authorList>
            <person name="Goeker M."/>
        </authorList>
    </citation>
    <scope>NUCLEOTIDE SEQUENCE [LARGE SCALE GENOMIC DNA]</scope>
    <source>
        <strain evidence="2 3">DSM 21950</strain>
    </source>
</reference>
<dbReference type="EMBL" id="RAPQ01000009">
    <property type="protein sequence ID" value="RKE02308.1"/>
    <property type="molecule type" value="Genomic_DNA"/>
</dbReference>
<keyword evidence="1" id="KW-1133">Transmembrane helix</keyword>
<protein>
    <recommendedName>
        <fullName evidence="4">Holin (3TMs family)</fullName>
    </recommendedName>
</protein>
<gene>
    <name evidence="2" type="ORF">BXY64_2396</name>
</gene>
<evidence type="ECO:0000313" key="3">
    <source>
        <dbReference type="Proteomes" id="UP000284531"/>
    </source>
</evidence>
<name>A0A419X3L5_9BACT</name>